<sequence>MRKQRPRKVKGLCQGQTAGRWWSRELNPDPLHPRPGLFPPGPASFCLIMQSQFILLCSVNRELSSPPAQELVIVSYVVHPCHFYVRKYSLRKIAAKMEKNLNRFCSMNQYPSPSEVLELGARVFVNSKENGVWCRATVTGLIPLEGKHVEQSHGPKKYSIGEIAVLQVYMIDFGNTEVFIIPGASDDPFIPKHLTLSYAVVDALCLVIRKPDNCKKQLRVRNPLALRCTLKDLVPPYPNEHWGEHAKIQFLKMVEKMPVLMHIYKEEGGVFTVDLKRPPEIKGSSSVPLSLRDKLVFTGIARIPTHLSQMRHLTTLTLEYRPPSLPKVSTEVTVVVCHVNSPGDFYIQTVDRLGFLVFLRRIKRAYDNENRENLEFLCPVKGQACIAKSAAGTWYRAEVTGLPAHQELEVIDVDTGRTARVALQDIRPVKDEFLSSPKKAIKCKLALIEPANRLMLWSREAKEKFEEMASNEFLICSVTRILEDDVLLVELFHFPRVPEMKAFSINNRLVKEGVACYTPGCTVKADSTENVDVWDPPLEEVLAIKTDVAGSEVQDASKSSYVTKLVSVHICNVVTPEKIYFRWLEAETVFQRLQEEMAAAYENSKPEQVPWNNNMKCAVWIPELKQWRRGQITNVISEVLVEVGPISSPIPCAFVARKNHKTPIPVRILCHGETGCVDVSVALIEKGLAARENRSDSASETSLKISLKPKSPEVTTGPKKCCQLEKKGPDSVTKHKEFKPVAEPETFEIFKPPIIPSEKAFDAVVSWVADDGTIYVIPKLRECEFTTLMQKLQGFFSGFGHLSPYPWKKGEASVVKGSDSLWYRSIILEILNNRVQYVDLGYVQLILPCYLYPVECYLEVPRFCIPCQLHNTFPVGNVWQPDAVELLRDLLLPRKEVKIHMMKSPEHPGGKLSVHLYLGGISLSFVMAQHKYCTSESWEDLVKLVSELPLKEDWKNDFEEIFQPETTIPVLPQYSVLSLPPPGNLFPIQVRHLILPNEVYIRLGQEAGSSPLSDTDESAIVWKAESLDRVLQHWKDSVTSLLLLTGMKTGMPCLAQTHDDLWSREIIISINKLDPLSVLVQFVDSGTYQKLPPSRLRQIPDDLMRDPAQAVKVTLAGFRPPKKDLEKIRIPYYPNWSLEAIWAMIECLRDKRLHALTLVNLYGLIQLPHMIPKEKLSHHNQKI</sequence>
<accession>A0A6I8N3J0</accession>
<dbReference type="Bgee" id="ENSOANG00000043679">
    <property type="expression patterns" value="Expressed in testis and 1 other cell type or tissue"/>
</dbReference>
<reference evidence="3" key="2">
    <citation type="submission" date="2025-09" db="UniProtKB">
        <authorList>
            <consortium name="Ensembl"/>
        </authorList>
    </citation>
    <scope>IDENTIFICATION</scope>
    <source>
        <strain evidence="3">Glennie</strain>
    </source>
</reference>
<dbReference type="Gene3D" id="2.40.50.90">
    <property type="match status" value="4"/>
</dbReference>
<dbReference type="Pfam" id="PF00567">
    <property type="entry name" value="TUDOR"/>
    <property type="match status" value="5"/>
</dbReference>
<feature type="domain" description="Tudor" evidence="2">
    <location>
        <begin position="378"/>
        <end position="436"/>
    </location>
</feature>
<dbReference type="SUPFAM" id="SSF63748">
    <property type="entry name" value="Tudor/PWWP/MBT"/>
    <property type="match status" value="5"/>
</dbReference>
<dbReference type="PANTHER" id="PTHR16442:SF1">
    <property type="entry name" value="RING FINGER PROTEIN 17"/>
    <property type="match status" value="1"/>
</dbReference>
<evidence type="ECO:0000313" key="4">
    <source>
        <dbReference type="Proteomes" id="UP000002279"/>
    </source>
</evidence>
<evidence type="ECO:0000256" key="1">
    <source>
        <dbReference type="SAM" id="MobiDB-lite"/>
    </source>
</evidence>
<dbReference type="InterPro" id="IPR047845">
    <property type="entry name" value="RNF17-like_TUDOR_rpt1"/>
</dbReference>
<dbReference type="GeneTree" id="ENSGT00940000157559"/>
<keyword evidence="4" id="KW-1185">Reference proteome</keyword>
<dbReference type="Proteomes" id="UP000002279">
    <property type="component" value="Unplaced"/>
</dbReference>
<dbReference type="PROSITE" id="PS50304">
    <property type="entry name" value="TUDOR"/>
    <property type="match status" value="2"/>
</dbReference>
<organism evidence="3 4">
    <name type="scientific">Ornithorhynchus anatinus</name>
    <name type="common">Duckbill platypus</name>
    <dbReference type="NCBI Taxonomy" id="9258"/>
    <lineage>
        <taxon>Eukaryota</taxon>
        <taxon>Metazoa</taxon>
        <taxon>Chordata</taxon>
        <taxon>Craniata</taxon>
        <taxon>Vertebrata</taxon>
        <taxon>Euteleostomi</taxon>
        <taxon>Mammalia</taxon>
        <taxon>Monotremata</taxon>
        <taxon>Ornithorhynchidae</taxon>
        <taxon>Ornithorhynchus</taxon>
    </lineage>
</organism>
<dbReference type="InterPro" id="IPR035437">
    <property type="entry name" value="SNase_OB-fold_sf"/>
</dbReference>
<reference evidence="3" key="1">
    <citation type="submission" date="2025-08" db="UniProtKB">
        <authorList>
            <consortium name="Ensembl"/>
        </authorList>
    </citation>
    <scope>IDENTIFICATION</scope>
    <source>
        <strain evidence="3">Glennie</strain>
    </source>
</reference>
<feature type="region of interest" description="Disordered" evidence="1">
    <location>
        <begin position="699"/>
        <end position="718"/>
    </location>
</feature>
<proteinExistence type="predicted"/>
<protein>
    <recommendedName>
        <fullName evidence="2">Tudor domain-containing protein</fullName>
    </recommendedName>
</protein>
<dbReference type="Ensembl" id="ENSOANT00000071342.1">
    <property type="protein sequence ID" value="ENSOANP00000035462.1"/>
    <property type="gene ID" value="ENSOANG00000043679.1"/>
</dbReference>
<dbReference type="PANTHER" id="PTHR16442">
    <property type="entry name" value="RING FINGER PROTEIN 17"/>
    <property type="match status" value="1"/>
</dbReference>
<dbReference type="InterPro" id="IPR002999">
    <property type="entry name" value="Tudor"/>
</dbReference>
<dbReference type="AlphaFoldDB" id="A0A6I8N3J0"/>
<evidence type="ECO:0000313" key="3">
    <source>
        <dbReference type="Ensembl" id="ENSOANP00000035462.1"/>
    </source>
</evidence>
<dbReference type="SMART" id="SM00333">
    <property type="entry name" value="TUDOR"/>
    <property type="match status" value="3"/>
</dbReference>
<dbReference type="Gene3D" id="2.30.30.140">
    <property type="match status" value="5"/>
</dbReference>
<dbReference type="CDD" id="cd20414">
    <property type="entry name" value="Tudor_TDRD4_rpt1"/>
    <property type="match status" value="1"/>
</dbReference>
<name>A0A6I8N3J0_ORNAN</name>
<feature type="domain" description="Tudor" evidence="2">
    <location>
        <begin position="1046"/>
        <end position="1106"/>
    </location>
</feature>
<evidence type="ECO:0000259" key="2">
    <source>
        <dbReference type="PROSITE" id="PS50304"/>
    </source>
</evidence>